<evidence type="ECO:0000313" key="1">
    <source>
        <dbReference type="EMBL" id="GIF82205.1"/>
    </source>
</evidence>
<reference evidence="1 2" key="1">
    <citation type="submission" date="2021-01" db="EMBL/GenBank/DDBJ databases">
        <title>Whole genome shotgun sequence of Catellatospora bangladeshensis NBRC 107357.</title>
        <authorList>
            <person name="Komaki H."/>
            <person name="Tamura T."/>
        </authorList>
    </citation>
    <scope>NUCLEOTIDE SEQUENCE [LARGE SCALE GENOMIC DNA]</scope>
    <source>
        <strain evidence="1 2">NBRC 107357</strain>
    </source>
</reference>
<protein>
    <submittedName>
        <fullName evidence="1">Uncharacterized protein</fullName>
    </submittedName>
</protein>
<organism evidence="1 2">
    <name type="scientific">Catellatospora bangladeshensis</name>
    <dbReference type="NCBI Taxonomy" id="310355"/>
    <lineage>
        <taxon>Bacteria</taxon>
        <taxon>Bacillati</taxon>
        <taxon>Actinomycetota</taxon>
        <taxon>Actinomycetes</taxon>
        <taxon>Micromonosporales</taxon>
        <taxon>Micromonosporaceae</taxon>
        <taxon>Catellatospora</taxon>
    </lineage>
</organism>
<sequence>MRHILDAPGRLSPRARAYLAAHGVRHQVWTADQHRRHWHRQGRPDAAIEPLAEFQMRWGGLALPPTAEYDGGPRLLDAAALTEHDGFAAGPARGANAYTFRVDGQGRFGIHGGDAWVPLHGSVDGWVEAAALGHLAAALPADVGLATGPRVDELPERYGLRRVREVDGLADEWWHGDRTLLAVHRGEARLFGNPAYQTAYLYTGIDDLAGHLRAG</sequence>
<name>A0A8J3NL67_9ACTN</name>
<keyword evidence="2" id="KW-1185">Reference proteome</keyword>
<dbReference type="AlphaFoldDB" id="A0A8J3NL67"/>
<gene>
    <name evidence="1" type="ORF">Cba03nite_35540</name>
</gene>
<proteinExistence type="predicted"/>
<dbReference type="EMBL" id="BONF01000019">
    <property type="protein sequence ID" value="GIF82205.1"/>
    <property type="molecule type" value="Genomic_DNA"/>
</dbReference>
<evidence type="ECO:0000313" key="2">
    <source>
        <dbReference type="Proteomes" id="UP000601223"/>
    </source>
</evidence>
<accession>A0A8J3NL67</accession>
<dbReference type="Proteomes" id="UP000601223">
    <property type="component" value="Unassembled WGS sequence"/>
</dbReference>
<comment type="caution">
    <text evidence="1">The sequence shown here is derived from an EMBL/GenBank/DDBJ whole genome shotgun (WGS) entry which is preliminary data.</text>
</comment>